<dbReference type="InterPro" id="IPR033120">
    <property type="entry name" value="HOTDOG_ACOT"/>
</dbReference>
<dbReference type="SUPFAM" id="SSF54637">
    <property type="entry name" value="Thioesterase/thiol ester dehydrase-isomerase"/>
    <property type="match status" value="1"/>
</dbReference>
<dbReference type="InterPro" id="IPR006683">
    <property type="entry name" value="Thioestr_dom"/>
</dbReference>
<dbReference type="PROSITE" id="PS51770">
    <property type="entry name" value="HOTDOG_ACOT"/>
    <property type="match status" value="1"/>
</dbReference>
<dbReference type="InterPro" id="IPR040170">
    <property type="entry name" value="Cytosol_ACT"/>
</dbReference>
<dbReference type="PANTHER" id="PTHR11049">
    <property type="entry name" value="ACYL COENZYME A THIOESTER HYDROLASE"/>
    <property type="match status" value="1"/>
</dbReference>
<dbReference type="RefSeq" id="WP_092072934.1">
    <property type="nucleotide sequence ID" value="NZ_FNHB01000005.1"/>
</dbReference>
<comment type="similarity">
    <text evidence="1">Belongs to the acyl coenzyme A hydrolase family.</text>
</comment>
<evidence type="ECO:0000256" key="3">
    <source>
        <dbReference type="PROSITE-ProRule" id="PRU01106"/>
    </source>
</evidence>
<dbReference type="InterPro" id="IPR029069">
    <property type="entry name" value="HotDog_dom_sf"/>
</dbReference>
<evidence type="ECO:0000256" key="2">
    <source>
        <dbReference type="ARBA" id="ARBA00022801"/>
    </source>
</evidence>
<evidence type="ECO:0000313" key="6">
    <source>
        <dbReference type="Proteomes" id="UP000214880"/>
    </source>
</evidence>
<dbReference type="GO" id="GO:0005737">
    <property type="term" value="C:cytoplasm"/>
    <property type="evidence" value="ECO:0007669"/>
    <property type="project" value="TreeGrafter"/>
</dbReference>
<feature type="domain" description="HotDog ACOT-type" evidence="4">
    <location>
        <begin position="1"/>
        <end position="110"/>
    </location>
</feature>
<proteinExistence type="inferred from homology"/>
<name>A0A1G9TVW1_9FIRM</name>
<dbReference type="EMBL" id="FNHB01000005">
    <property type="protein sequence ID" value="SDM51772.1"/>
    <property type="molecule type" value="Genomic_DNA"/>
</dbReference>
<dbReference type="AlphaFoldDB" id="A0A1G9TVW1"/>
<keyword evidence="2 3" id="KW-0378">Hydrolase</keyword>
<accession>A0A1G9TVW1</accession>
<dbReference type="Gene3D" id="3.10.129.10">
    <property type="entry name" value="Hotdog Thioesterase"/>
    <property type="match status" value="1"/>
</dbReference>
<sequence>MNKKIIIHHLVKGSDLNHHETLYAGRGAEWLVESGFIAASSLTRPEDTVCLNIHGMIFTRPVKKGSLLKFESQVVYTGKTSLVAYVRVTFSQTGEFVVEGFLTFIHADNGKATPHGIVIKPETPEEIALYEEGKRLKENAHNFTKGLGAK</sequence>
<reference evidence="5 6" key="1">
    <citation type="submission" date="2016-10" db="EMBL/GenBank/DDBJ databases">
        <authorList>
            <person name="de Groot N.N."/>
        </authorList>
    </citation>
    <scope>NUCLEOTIDE SEQUENCE [LARGE SCALE GENOMIC DNA]</scope>
    <source>
        <strain evidence="5 6">DSM 1736</strain>
    </source>
</reference>
<dbReference type="Proteomes" id="UP000214880">
    <property type="component" value="Unassembled WGS sequence"/>
</dbReference>
<dbReference type="GO" id="GO:0052816">
    <property type="term" value="F:long-chain fatty acyl-CoA hydrolase activity"/>
    <property type="evidence" value="ECO:0007669"/>
    <property type="project" value="TreeGrafter"/>
</dbReference>
<evidence type="ECO:0000256" key="1">
    <source>
        <dbReference type="ARBA" id="ARBA00010458"/>
    </source>
</evidence>
<protein>
    <submittedName>
        <fullName evidence="5">Acyl-CoA hydrolase</fullName>
    </submittedName>
</protein>
<keyword evidence="6" id="KW-1185">Reference proteome</keyword>
<evidence type="ECO:0000313" key="5">
    <source>
        <dbReference type="EMBL" id="SDM51772.1"/>
    </source>
</evidence>
<dbReference type="Pfam" id="PF03061">
    <property type="entry name" value="4HBT"/>
    <property type="match status" value="1"/>
</dbReference>
<evidence type="ECO:0000259" key="4">
    <source>
        <dbReference type="PROSITE" id="PS51770"/>
    </source>
</evidence>
<dbReference type="STRING" id="146817.SAMN04488502_105105"/>
<dbReference type="GO" id="GO:0006637">
    <property type="term" value="P:acyl-CoA metabolic process"/>
    <property type="evidence" value="ECO:0007669"/>
    <property type="project" value="TreeGrafter"/>
</dbReference>
<gene>
    <name evidence="5" type="ORF">SAMN04488502_105105</name>
</gene>
<organism evidence="5 6">
    <name type="scientific">Dendrosporobacter quercicolus</name>
    <dbReference type="NCBI Taxonomy" id="146817"/>
    <lineage>
        <taxon>Bacteria</taxon>
        <taxon>Bacillati</taxon>
        <taxon>Bacillota</taxon>
        <taxon>Negativicutes</taxon>
        <taxon>Selenomonadales</taxon>
        <taxon>Sporomusaceae</taxon>
        <taxon>Dendrosporobacter</taxon>
    </lineage>
</organism>
<dbReference type="OrthoDB" id="9791628at2"/>